<dbReference type="PANTHER" id="PTHR36851">
    <property type="entry name" value="UNNAMED PRODUCT"/>
    <property type="match status" value="1"/>
</dbReference>
<dbReference type="PANTHER" id="PTHR36851:SF1">
    <property type="entry name" value="GLYCO_TRANS_2-LIKE DOMAIN-CONTAINING PROTEIN"/>
    <property type="match status" value="1"/>
</dbReference>
<reference evidence="2" key="1">
    <citation type="submission" date="2021-08" db="EMBL/GenBank/DDBJ databases">
        <title>Hoeflea bacterium WL0058 sp. nov., isolated from the sediment.</title>
        <authorList>
            <person name="Wang L."/>
            <person name="Zhang D."/>
        </authorList>
    </citation>
    <scope>NUCLEOTIDE SEQUENCE</scope>
    <source>
        <strain evidence="2">WL0058</strain>
    </source>
</reference>
<accession>A0AAE2ZRR7</accession>
<keyword evidence="1" id="KW-0812">Transmembrane</keyword>
<gene>
    <name evidence="2" type="ORF">K1W69_20935</name>
</gene>
<dbReference type="EMBL" id="JAICBX010000004">
    <property type="protein sequence ID" value="MBW8639672.1"/>
    <property type="molecule type" value="Genomic_DNA"/>
</dbReference>
<dbReference type="InterPro" id="IPR029044">
    <property type="entry name" value="Nucleotide-diphossugar_trans"/>
</dbReference>
<keyword evidence="1" id="KW-1133">Transmembrane helix</keyword>
<sequence length="432" mass="50296">MHIEDTIPHSFLSRLVNEARSKQILRYYLIIIPILWIVLFFSYYSWRIGFDFGDRFALTLWIAQDIIMVLMIVLSAIFMRRMIRESRSELDDIHPKFDSLTHVVLLPCYNEPPSVLMATLDALVAQSVADRLIVVMSFEESSPDLDETRRTLEAKHRESFRAFHITIHPAGIPGEIRGKCSNARWTVKSALEWTRSENIQLDMATTTLTSMDSDTILHRRYFEVLGDKFLRAGDDRVYSTVWQGGLFYNFGLDRSLFFTRVTGLLRTIWMIGFNIPLQSHSMSVSSYSLKLCCDNNLFDPTYQMDDMHFFVKSMVTRRGKVWLKPIYLPVICGPTSGNSFSEELREWARQARRWSIGAFEIFHYVVSERRNLGYLSTLRLCATILLLYGLFQTIMFASTIVASPIWHYTQWHAGNDHLIWYAVSVIPWLFIT</sequence>
<evidence type="ECO:0000313" key="3">
    <source>
        <dbReference type="Proteomes" id="UP001196509"/>
    </source>
</evidence>
<proteinExistence type="predicted"/>
<evidence type="ECO:0000313" key="2">
    <source>
        <dbReference type="EMBL" id="MBW8639672.1"/>
    </source>
</evidence>
<dbReference type="AlphaFoldDB" id="A0AAE2ZRR7"/>
<feature type="transmembrane region" description="Helical" evidence="1">
    <location>
        <begin position="27"/>
        <end position="46"/>
    </location>
</feature>
<keyword evidence="3" id="KW-1185">Reference proteome</keyword>
<feature type="transmembrane region" description="Helical" evidence="1">
    <location>
        <begin position="412"/>
        <end position="431"/>
    </location>
</feature>
<keyword evidence="1" id="KW-0472">Membrane</keyword>
<dbReference type="SUPFAM" id="SSF53448">
    <property type="entry name" value="Nucleotide-diphospho-sugar transferases"/>
    <property type="match status" value="1"/>
</dbReference>
<dbReference type="RefSeq" id="WP_220230387.1">
    <property type="nucleotide sequence ID" value="NZ_JAICBX010000004.1"/>
</dbReference>
<name>A0AAE2ZRR7_9HYPH</name>
<feature type="transmembrane region" description="Helical" evidence="1">
    <location>
        <begin position="58"/>
        <end position="79"/>
    </location>
</feature>
<organism evidence="2 3">
    <name type="scientific">Flavimaribacter sediminis</name>
    <dbReference type="NCBI Taxonomy" id="2865987"/>
    <lineage>
        <taxon>Bacteria</taxon>
        <taxon>Pseudomonadati</taxon>
        <taxon>Pseudomonadota</taxon>
        <taxon>Alphaproteobacteria</taxon>
        <taxon>Hyphomicrobiales</taxon>
        <taxon>Rhizobiaceae</taxon>
        <taxon>Flavimaribacter</taxon>
    </lineage>
</organism>
<feature type="transmembrane region" description="Helical" evidence="1">
    <location>
        <begin position="380"/>
        <end position="406"/>
    </location>
</feature>
<evidence type="ECO:0000256" key="1">
    <source>
        <dbReference type="SAM" id="Phobius"/>
    </source>
</evidence>
<protein>
    <submittedName>
        <fullName evidence="2">Glycosyltransferase family 2 protein</fullName>
    </submittedName>
</protein>
<comment type="caution">
    <text evidence="2">The sequence shown here is derived from an EMBL/GenBank/DDBJ whole genome shotgun (WGS) entry which is preliminary data.</text>
</comment>
<dbReference type="Proteomes" id="UP001196509">
    <property type="component" value="Unassembled WGS sequence"/>
</dbReference>